<evidence type="ECO:0000256" key="4">
    <source>
        <dbReference type="ARBA" id="ARBA00022824"/>
    </source>
</evidence>
<dbReference type="Proteomes" id="UP000244336">
    <property type="component" value="Chromosome 2"/>
</dbReference>
<keyword evidence="5 8" id="KW-1133">Transmembrane helix</keyword>
<keyword evidence="7 8" id="KW-0472">Membrane</keyword>
<dbReference type="Gramene" id="PUZ71544">
    <property type="protein sequence ID" value="PUZ71544"/>
    <property type="gene ID" value="GQ55_2G321100"/>
</dbReference>
<comment type="subcellular location">
    <subcellularLocation>
        <location evidence="1 8">Endoplasmic reticulum membrane</location>
        <topology evidence="1 8">Multi-pass membrane protein</topology>
    </subcellularLocation>
</comment>
<dbReference type="Gene3D" id="3.40.50.720">
    <property type="entry name" value="NAD(P)-binding Rossmann-like Domain"/>
    <property type="match status" value="1"/>
</dbReference>
<keyword evidence="11" id="KW-1185">Reference proteome</keyword>
<evidence type="ECO:0000256" key="6">
    <source>
        <dbReference type="ARBA" id="ARBA00023002"/>
    </source>
</evidence>
<dbReference type="AlphaFoldDB" id="A0A2T7EUP3"/>
<dbReference type="Pfam" id="PF02453">
    <property type="entry name" value="Reticulon"/>
    <property type="match status" value="1"/>
</dbReference>
<feature type="transmembrane region" description="Helical" evidence="8">
    <location>
        <begin position="563"/>
        <end position="583"/>
    </location>
</feature>
<sequence length="621" mass="67534">MYSSLQACSSFFTVANKINFRKKQNQLKKVMNENPLCPSPFRFVPHLRPTPTPPAMATAEAGPTPRKPACAVTFGRSTLLGCQLAAALAASGRWSAVAVLDPSPSPPPPPASPLVRHHAVDLSDPARLASALAGAAAVFHVDATTAAAPGSDGSFLSLHRLAAEGTRRLLAACRAAGVGRVVYTGSADDVAAGARDVVNADEDSLSYPDKFGNAVSELRAQVEIMVLGADGLDGMRTCVLRPSNLFGPGDSSLVRFVAGYARSPLGKFVIGGGGNMSDFTYVENVAHANICAEQALCSNAASVAGKPFFVTNDEPMETWEFMNCIMEAMGCQRPRINLPAKMLLFAALFSNMIHHRLGFQMFSTPLLHPDTIYFLSRTRIFNTSKARKLLGYYPIVSLEDGIMRTVGSFSELSDNLGFSRKQRSCGSSKADKLLGSGTAADILLWRDEKRTFSFVTVLFLLFYWFLLSDRTFISSAAKFLLVTSLALFTHGVLPSQVFGVTVEKFTSDHFELSHSALRNSLMCLASAWNGSIHKLRVLAEGEDWSTLLKVFAFLYSIKLLLNFQFRVLMGLVLASLFIVFIVYEQCEEEIDSLVSNASVKIKWLMDRVVDRLPASLKAYIS</sequence>
<proteinExistence type="inferred from homology"/>
<dbReference type="Pfam" id="PF01073">
    <property type="entry name" value="3Beta_HSD"/>
    <property type="match status" value="1"/>
</dbReference>
<dbReference type="PANTHER" id="PTHR43245:SF51">
    <property type="entry name" value="SHORT CHAIN DEHYDROGENASE_REDUCTASE FAMILY 42E, MEMBER 2"/>
    <property type="match status" value="1"/>
</dbReference>
<dbReference type="PANTHER" id="PTHR43245">
    <property type="entry name" value="BIFUNCTIONAL POLYMYXIN RESISTANCE PROTEIN ARNA"/>
    <property type="match status" value="1"/>
</dbReference>
<gene>
    <name evidence="10" type="ORF">GQ55_2G321100</name>
</gene>
<organism evidence="10 11">
    <name type="scientific">Panicum hallii var. hallii</name>
    <dbReference type="NCBI Taxonomy" id="1504633"/>
    <lineage>
        <taxon>Eukaryota</taxon>
        <taxon>Viridiplantae</taxon>
        <taxon>Streptophyta</taxon>
        <taxon>Embryophyta</taxon>
        <taxon>Tracheophyta</taxon>
        <taxon>Spermatophyta</taxon>
        <taxon>Magnoliopsida</taxon>
        <taxon>Liliopsida</taxon>
        <taxon>Poales</taxon>
        <taxon>Poaceae</taxon>
        <taxon>PACMAD clade</taxon>
        <taxon>Panicoideae</taxon>
        <taxon>Panicodae</taxon>
        <taxon>Paniceae</taxon>
        <taxon>Panicinae</taxon>
        <taxon>Panicum</taxon>
        <taxon>Panicum sect. Panicum</taxon>
    </lineage>
</organism>
<dbReference type="GO" id="GO:0006694">
    <property type="term" value="P:steroid biosynthetic process"/>
    <property type="evidence" value="ECO:0007669"/>
    <property type="project" value="InterPro"/>
</dbReference>
<dbReference type="OrthoDB" id="10058185at2759"/>
<evidence type="ECO:0000313" key="10">
    <source>
        <dbReference type="EMBL" id="PUZ71544.1"/>
    </source>
</evidence>
<dbReference type="SUPFAM" id="SSF51735">
    <property type="entry name" value="NAD(P)-binding Rossmann-fold domains"/>
    <property type="match status" value="1"/>
</dbReference>
<dbReference type="InterPro" id="IPR002225">
    <property type="entry name" value="3Beta_OHSteriod_DH/Estase"/>
</dbReference>
<keyword evidence="6" id="KW-0560">Oxidoreductase</keyword>
<reference evidence="10 11" key="1">
    <citation type="submission" date="2018-04" db="EMBL/GenBank/DDBJ databases">
        <title>WGS assembly of Panicum hallii var. hallii HAL2.</title>
        <authorList>
            <person name="Lovell J."/>
            <person name="Jenkins J."/>
            <person name="Lowry D."/>
            <person name="Mamidi S."/>
            <person name="Sreedasyam A."/>
            <person name="Weng X."/>
            <person name="Barry K."/>
            <person name="Bonette J."/>
            <person name="Campitelli B."/>
            <person name="Daum C."/>
            <person name="Gordon S."/>
            <person name="Gould B."/>
            <person name="Lipzen A."/>
            <person name="MacQueen A."/>
            <person name="Palacio-Mejia J."/>
            <person name="Plott C."/>
            <person name="Shakirov E."/>
            <person name="Shu S."/>
            <person name="Yoshinaga Y."/>
            <person name="Zane M."/>
            <person name="Rokhsar D."/>
            <person name="Grimwood J."/>
            <person name="Schmutz J."/>
            <person name="Juenger T."/>
        </authorList>
    </citation>
    <scope>NUCLEOTIDE SEQUENCE [LARGE SCALE GENOMIC DNA]</scope>
    <source>
        <strain evidence="11">cv. HAL2</strain>
    </source>
</reference>
<evidence type="ECO:0000256" key="7">
    <source>
        <dbReference type="ARBA" id="ARBA00023136"/>
    </source>
</evidence>
<name>A0A2T7EUP3_9POAL</name>
<dbReference type="PROSITE" id="PS50845">
    <property type="entry name" value="RETICULON"/>
    <property type="match status" value="1"/>
</dbReference>
<feature type="transmembrane region" description="Helical" evidence="8">
    <location>
        <begin position="451"/>
        <end position="467"/>
    </location>
</feature>
<dbReference type="STRING" id="1504633.A0A2T7EUP3"/>
<evidence type="ECO:0000259" key="9">
    <source>
        <dbReference type="PROSITE" id="PS50845"/>
    </source>
</evidence>
<dbReference type="InterPro" id="IPR036291">
    <property type="entry name" value="NAD(P)-bd_dom_sf"/>
</dbReference>
<evidence type="ECO:0000256" key="3">
    <source>
        <dbReference type="ARBA" id="ARBA00022692"/>
    </source>
</evidence>
<dbReference type="EMBL" id="CM009750">
    <property type="protein sequence ID" value="PUZ71544.1"/>
    <property type="molecule type" value="Genomic_DNA"/>
</dbReference>
<feature type="domain" description="Reticulon" evidence="9">
    <location>
        <begin position="439"/>
        <end position="621"/>
    </location>
</feature>
<evidence type="ECO:0000256" key="2">
    <source>
        <dbReference type="ARBA" id="ARBA00009219"/>
    </source>
</evidence>
<evidence type="ECO:0000256" key="1">
    <source>
        <dbReference type="ARBA" id="ARBA00004477"/>
    </source>
</evidence>
<dbReference type="GO" id="GO:0016616">
    <property type="term" value="F:oxidoreductase activity, acting on the CH-OH group of donors, NAD or NADP as acceptor"/>
    <property type="evidence" value="ECO:0007669"/>
    <property type="project" value="InterPro"/>
</dbReference>
<dbReference type="InterPro" id="IPR050177">
    <property type="entry name" value="Lipid_A_modif_metabolic_enz"/>
</dbReference>
<dbReference type="InterPro" id="IPR003388">
    <property type="entry name" value="Reticulon"/>
</dbReference>
<comment type="similarity">
    <text evidence="2">Belongs to the 3-beta-HSD family.</text>
</comment>
<evidence type="ECO:0000256" key="8">
    <source>
        <dbReference type="RuleBase" id="RU363132"/>
    </source>
</evidence>
<protein>
    <recommendedName>
        <fullName evidence="8">Reticulon-like protein</fullName>
    </recommendedName>
</protein>
<evidence type="ECO:0000256" key="5">
    <source>
        <dbReference type="ARBA" id="ARBA00022989"/>
    </source>
</evidence>
<accession>A0A2T7EUP3</accession>
<dbReference type="GO" id="GO:0005789">
    <property type="term" value="C:endoplasmic reticulum membrane"/>
    <property type="evidence" value="ECO:0007669"/>
    <property type="project" value="UniProtKB-SubCell"/>
</dbReference>
<feature type="transmembrane region" description="Helical" evidence="8">
    <location>
        <begin position="479"/>
        <end position="498"/>
    </location>
</feature>
<evidence type="ECO:0000313" key="11">
    <source>
        <dbReference type="Proteomes" id="UP000244336"/>
    </source>
</evidence>
<keyword evidence="3 8" id="KW-0812">Transmembrane</keyword>
<keyword evidence="4 8" id="KW-0256">Endoplasmic reticulum</keyword>